<dbReference type="RefSeq" id="WP_060188848.1">
    <property type="nucleotide sequence ID" value="NZ_LPJS01000046.1"/>
</dbReference>
<dbReference type="Gene3D" id="2.20.200.10">
    <property type="entry name" value="Outer membrane efflux proteins (OEP)"/>
    <property type="match status" value="1"/>
</dbReference>
<keyword evidence="2" id="KW-0564">Palmitate</keyword>
<keyword evidence="2" id="KW-0472">Membrane</keyword>
<dbReference type="PANTHER" id="PTHR30203:SF33">
    <property type="entry name" value="BLR4455 PROTEIN"/>
    <property type="match status" value="1"/>
</dbReference>
<dbReference type="NCBIfam" id="TIGR01845">
    <property type="entry name" value="outer_NodT"/>
    <property type="match status" value="1"/>
</dbReference>
<evidence type="ECO:0000313" key="4">
    <source>
        <dbReference type="EMBL" id="KWF51596.1"/>
    </source>
</evidence>
<evidence type="ECO:0000256" key="1">
    <source>
        <dbReference type="ARBA" id="ARBA00007613"/>
    </source>
</evidence>
<protein>
    <submittedName>
        <fullName evidence="4">RND transporter</fullName>
    </submittedName>
</protein>
<dbReference type="GO" id="GO:0005886">
    <property type="term" value="C:plasma membrane"/>
    <property type="evidence" value="ECO:0007669"/>
    <property type="project" value="UniProtKB-SubCell"/>
</dbReference>
<feature type="region of interest" description="Disordered" evidence="3">
    <location>
        <begin position="488"/>
        <end position="516"/>
    </location>
</feature>
<name>A0AAW3PE26_9BURK</name>
<dbReference type="EMBL" id="LPJV01000036">
    <property type="protein sequence ID" value="KWF51596.1"/>
    <property type="molecule type" value="Genomic_DNA"/>
</dbReference>
<gene>
    <name evidence="4" type="ORF">WL88_16880</name>
</gene>
<keyword evidence="2" id="KW-1134">Transmembrane beta strand</keyword>
<reference evidence="4 5" key="1">
    <citation type="submission" date="2015-11" db="EMBL/GenBank/DDBJ databases">
        <title>Expanding the genomic diversity of Burkholderia species for the development of highly accurate diagnostics.</title>
        <authorList>
            <person name="Sahl J."/>
            <person name="Keim P."/>
            <person name="Wagner D."/>
        </authorList>
    </citation>
    <scope>NUCLEOTIDE SEQUENCE [LARGE SCALE GENOMIC DNA]</scope>
    <source>
        <strain evidence="4 5">MSMB378WGS</strain>
    </source>
</reference>
<dbReference type="PANTHER" id="PTHR30203">
    <property type="entry name" value="OUTER MEMBRANE CATION EFFLUX PROTEIN"/>
    <property type="match status" value="1"/>
</dbReference>
<dbReference type="SUPFAM" id="SSF56954">
    <property type="entry name" value="Outer membrane efflux proteins (OEP)"/>
    <property type="match status" value="1"/>
</dbReference>
<keyword evidence="2" id="KW-0449">Lipoprotein</keyword>
<dbReference type="Pfam" id="PF02321">
    <property type="entry name" value="OEP"/>
    <property type="match status" value="2"/>
</dbReference>
<dbReference type="Proteomes" id="UP000063236">
    <property type="component" value="Unassembled WGS sequence"/>
</dbReference>
<dbReference type="InterPro" id="IPR003423">
    <property type="entry name" value="OMP_efflux"/>
</dbReference>
<comment type="subcellular location">
    <subcellularLocation>
        <location evidence="2">Cell membrane</location>
        <topology evidence="2">Lipid-anchor</topology>
    </subcellularLocation>
</comment>
<dbReference type="PROSITE" id="PS51257">
    <property type="entry name" value="PROKAR_LIPOPROTEIN"/>
    <property type="match status" value="1"/>
</dbReference>
<dbReference type="InterPro" id="IPR010131">
    <property type="entry name" value="MdtP/NodT-like"/>
</dbReference>
<comment type="caution">
    <text evidence="4">The sequence shown here is derived from an EMBL/GenBank/DDBJ whole genome shotgun (WGS) entry which is preliminary data.</text>
</comment>
<proteinExistence type="inferred from homology"/>
<keyword evidence="2" id="KW-0812">Transmembrane</keyword>
<accession>A0AAW3PE26</accession>
<organism evidence="4 5">
    <name type="scientific">Burkholderia diffusa</name>
    <dbReference type="NCBI Taxonomy" id="488732"/>
    <lineage>
        <taxon>Bacteria</taxon>
        <taxon>Pseudomonadati</taxon>
        <taxon>Pseudomonadota</taxon>
        <taxon>Betaproteobacteria</taxon>
        <taxon>Burkholderiales</taxon>
        <taxon>Burkholderiaceae</taxon>
        <taxon>Burkholderia</taxon>
        <taxon>Burkholderia cepacia complex</taxon>
    </lineage>
</organism>
<comment type="similarity">
    <text evidence="1 2">Belongs to the outer membrane factor (OMF) (TC 1.B.17) family.</text>
</comment>
<evidence type="ECO:0000256" key="2">
    <source>
        <dbReference type="RuleBase" id="RU362097"/>
    </source>
</evidence>
<dbReference type="AlphaFoldDB" id="A0AAW3PE26"/>
<dbReference type="GO" id="GO:0015562">
    <property type="term" value="F:efflux transmembrane transporter activity"/>
    <property type="evidence" value="ECO:0007669"/>
    <property type="project" value="InterPro"/>
</dbReference>
<sequence>MSATRARLRPTAITAILAVVAVAAVAGCTVGPDYRRPAVDTPAAWRLDPADAYWHPAAPARAPLDPAWWTAFGDAQLDALEADALRNNQNLKAVAARYDQAKATLASVASAQYPGVGLNVSGQRFKISGDRPQTSYATRSMSTVQNEIQVGASVSYELDLFGRVRRSVESAQASSEQARDDFANARLVLTADLASSYFALRELDSEIDVVKRSIDLQQKALDYVSARHDLGAVSGLDLLQQRAQLDATRTQAQLLIQQRAQVETAIATLVGTPAPGFALPPRVVPITAPALPTGMPSDLLQRRPDVASAERAMAAANAQIGVARAAYFPRIALSPDIGWDATRFSGLFTVPALLWSVGASVSQPLFEGGRLKAGVDFAQAGYVAAQANYRQTVLTAFQEVQNAVTGLAVLAEAAQQASAAVDDARKLVSLAQDRYAGGLTPFIDVLTAQQQLLTSERQAVQIQGQRAALVVFLAKALGGGWDGGATSGATPTDVATANLRPAASVGPPNPVTRTRP</sequence>
<dbReference type="Gene3D" id="1.20.1600.10">
    <property type="entry name" value="Outer membrane efflux proteins (OEP)"/>
    <property type="match status" value="1"/>
</dbReference>
<evidence type="ECO:0000256" key="3">
    <source>
        <dbReference type="SAM" id="MobiDB-lite"/>
    </source>
</evidence>
<evidence type="ECO:0000313" key="5">
    <source>
        <dbReference type="Proteomes" id="UP000063236"/>
    </source>
</evidence>